<dbReference type="AlphaFoldDB" id="A0A8S1QFF8"/>
<organism evidence="1 2">
    <name type="scientific">Paramecium primaurelia</name>
    <dbReference type="NCBI Taxonomy" id="5886"/>
    <lineage>
        <taxon>Eukaryota</taxon>
        <taxon>Sar</taxon>
        <taxon>Alveolata</taxon>
        <taxon>Ciliophora</taxon>
        <taxon>Intramacronucleata</taxon>
        <taxon>Oligohymenophorea</taxon>
        <taxon>Peniculida</taxon>
        <taxon>Parameciidae</taxon>
        <taxon>Paramecium</taxon>
    </lineage>
</organism>
<reference evidence="1" key="1">
    <citation type="submission" date="2021-01" db="EMBL/GenBank/DDBJ databases">
        <authorList>
            <consortium name="Genoscope - CEA"/>
            <person name="William W."/>
        </authorList>
    </citation>
    <scope>NUCLEOTIDE SEQUENCE</scope>
</reference>
<keyword evidence="2" id="KW-1185">Reference proteome</keyword>
<gene>
    <name evidence="1" type="ORF">PPRIM_AZ9-3.1.T1590067</name>
</gene>
<dbReference type="EMBL" id="CAJJDM010000164">
    <property type="protein sequence ID" value="CAD8114342.1"/>
    <property type="molecule type" value="Genomic_DNA"/>
</dbReference>
<comment type="caution">
    <text evidence="1">The sequence shown here is derived from an EMBL/GenBank/DDBJ whole genome shotgun (WGS) entry which is preliminary data.</text>
</comment>
<protein>
    <submittedName>
        <fullName evidence="1">Uncharacterized protein</fullName>
    </submittedName>
</protein>
<dbReference type="OMA" id="MGSICVA"/>
<accession>A0A8S1QFF8</accession>
<proteinExistence type="predicted"/>
<sequence length="126" mass="14566">MGSICVAKQQNFASITQSDIEIAEEQAINDQISTMSCNFISTLELQFKSTTSSNEFEQQQTKKIKLSQNHQQFIKNGILKNTNPYYEEELKLLQKTIKESQESMYSEKIVNYLRARKGQGQYEINL</sequence>
<evidence type="ECO:0000313" key="2">
    <source>
        <dbReference type="Proteomes" id="UP000688137"/>
    </source>
</evidence>
<dbReference type="Proteomes" id="UP000688137">
    <property type="component" value="Unassembled WGS sequence"/>
</dbReference>
<evidence type="ECO:0000313" key="1">
    <source>
        <dbReference type="EMBL" id="CAD8114342.1"/>
    </source>
</evidence>
<name>A0A8S1QFF8_PARPR</name>